<dbReference type="PRINTS" id="PR00344">
    <property type="entry name" value="BCTRLSENSOR"/>
</dbReference>
<evidence type="ECO:0000256" key="5">
    <source>
        <dbReference type="ARBA" id="ARBA00022553"/>
    </source>
</evidence>
<feature type="domain" description="Histidine kinase" evidence="15">
    <location>
        <begin position="421"/>
        <end position="527"/>
    </location>
</feature>
<dbReference type="InterPro" id="IPR039506">
    <property type="entry name" value="SPOB_a"/>
</dbReference>
<evidence type="ECO:0000256" key="10">
    <source>
        <dbReference type="ARBA" id="ARBA00022840"/>
    </source>
</evidence>
<dbReference type="GO" id="GO:0005524">
    <property type="term" value="F:ATP binding"/>
    <property type="evidence" value="ECO:0007669"/>
    <property type="project" value="UniProtKB-KW"/>
</dbReference>
<evidence type="ECO:0000256" key="9">
    <source>
        <dbReference type="ARBA" id="ARBA00022777"/>
    </source>
</evidence>
<evidence type="ECO:0000256" key="12">
    <source>
        <dbReference type="ARBA" id="ARBA00023012"/>
    </source>
</evidence>
<dbReference type="InterPro" id="IPR004358">
    <property type="entry name" value="Sig_transdc_His_kin-like_C"/>
</dbReference>
<keyword evidence="8" id="KW-0547">Nucleotide-binding</keyword>
<evidence type="ECO:0000256" key="13">
    <source>
        <dbReference type="ARBA" id="ARBA00023136"/>
    </source>
</evidence>
<protein>
    <recommendedName>
        <fullName evidence="3">histidine kinase</fullName>
        <ecNumber evidence="3">2.7.13.3</ecNumber>
    </recommendedName>
</protein>
<keyword evidence="7 14" id="KW-0812">Transmembrane</keyword>
<evidence type="ECO:0000256" key="6">
    <source>
        <dbReference type="ARBA" id="ARBA00022679"/>
    </source>
</evidence>
<gene>
    <name evidence="16" type="ORF">G3T36_03500</name>
</gene>
<dbReference type="InterPro" id="IPR003594">
    <property type="entry name" value="HATPase_dom"/>
</dbReference>
<dbReference type="InterPro" id="IPR029151">
    <property type="entry name" value="Sensor-like_sf"/>
</dbReference>
<dbReference type="InterPro" id="IPR005467">
    <property type="entry name" value="His_kinase_dom"/>
</dbReference>
<dbReference type="InterPro" id="IPR035965">
    <property type="entry name" value="PAS-like_dom_sf"/>
</dbReference>
<keyword evidence="13 14" id="KW-0472">Membrane</keyword>
<evidence type="ECO:0000256" key="7">
    <source>
        <dbReference type="ARBA" id="ARBA00022692"/>
    </source>
</evidence>
<dbReference type="PROSITE" id="PS50109">
    <property type="entry name" value="HIS_KIN"/>
    <property type="match status" value="1"/>
</dbReference>
<accession>A0A6L9XU69</accession>
<keyword evidence="6" id="KW-0808">Transferase</keyword>
<evidence type="ECO:0000256" key="11">
    <source>
        <dbReference type="ARBA" id="ARBA00022989"/>
    </source>
</evidence>
<keyword evidence="4" id="KW-1003">Cell membrane</keyword>
<dbReference type="GO" id="GO:0005886">
    <property type="term" value="C:plasma membrane"/>
    <property type="evidence" value="ECO:0007669"/>
    <property type="project" value="UniProtKB-SubCell"/>
</dbReference>
<dbReference type="InterPro" id="IPR000014">
    <property type="entry name" value="PAS"/>
</dbReference>
<evidence type="ECO:0000256" key="14">
    <source>
        <dbReference type="SAM" id="Phobius"/>
    </source>
</evidence>
<evidence type="ECO:0000313" key="17">
    <source>
        <dbReference type="Proteomes" id="UP000474967"/>
    </source>
</evidence>
<evidence type="ECO:0000313" key="16">
    <source>
        <dbReference type="EMBL" id="NEN04929.1"/>
    </source>
</evidence>
<dbReference type="GO" id="GO:0006355">
    <property type="term" value="P:regulation of DNA-templated transcription"/>
    <property type="evidence" value="ECO:0007669"/>
    <property type="project" value="InterPro"/>
</dbReference>
<dbReference type="AlphaFoldDB" id="A0A6L9XU69"/>
<dbReference type="Pfam" id="PF00989">
    <property type="entry name" value="PAS"/>
    <property type="match status" value="1"/>
</dbReference>
<comment type="catalytic activity">
    <reaction evidence="1">
        <text>ATP + protein L-histidine = ADP + protein N-phospho-L-histidine.</text>
        <dbReference type="EC" id="2.7.13.3"/>
    </reaction>
</comment>
<dbReference type="Pfam" id="PF17203">
    <property type="entry name" value="sCache_3_2"/>
    <property type="match status" value="1"/>
</dbReference>
<reference evidence="16 17" key="1">
    <citation type="journal article" date="2014" name="J. Microbiol.">
        <title>Diaminobutyricibacter tongyongensis gen. nov., sp. nov. and Homoserinibacter gongjuensis gen. nov., sp. nov. belong to the family Microbacteriaceae.</title>
        <authorList>
            <person name="Kim S.J."/>
            <person name="Ahn J.H."/>
            <person name="Weon H.Y."/>
            <person name="Hamada M."/>
            <person name="Suzuki K."/>
            <person name="Kwon S.W."/>
        </authorList>
    </citation>
    <scope>NUCLEOTIDE SEQUENCE [LARGE SCALE GENOMIC DNA]</scope>
    <source>
        <strain evidence="16 17">NBRC 108724</strain>
    </source>
</reference>
<dbReference type="Gene3D" id="3.30.450.20">
    <property type="entry name" value="PAS domain"/>
    <property type="match status" value="2"/>
</dbReference>
<dbReference type="InterPro" id="IPR016120">
    <property type="entry name" value="Sig_transdc_His_kin_SpoOB"/>
</dbReference>
<dbReference type="Gene3D" id="3.30.565.10">
    <property type="entry name" value="Histidine kinase-like ATPase, C-terminal domain"/>
    <property type="match status" value="1"/>
</dbReference>
<dbReference type="SUPFAM" id="SSF103190">
    <property type="entry name" value="Sensory domain-like"/>
    <property type="match status" value="1"/>
</dbReference>
<dbReference type="SUPFAM" id="SSF55785">
    <property type="entry name" value="PYP-like sensor domain (PAS domain)"/>
    <property type="match status" value="1"/>
</dbReference>
<dbReference type="SUPFAM" id="SSF55874">
    <property type="entry name" value="ATPase domain of HSP90 chaperone/DNA topoisomerase II/histidine kinase"/>
    <property type="match status" value="1"/>
</dbReference>
<dbReference type="SUPFAM" id="SSF55890">
    <property type="entry name" value="Sporulation response regulatory protein Spo0B"/>
    <property type="match status" value="1"/>
</dbReference>
<evidence type="ECO:0000256" key="3">
    <source>
        <dbReference type="ARBA" id="ARBA00012438"/>
    </source>
</evidence>
<dbReference type="SMART" id="SM00387">
    <property type="entry name" value="HATPase_c"/>
    <property type="match status" value="1"/>
</dbReference>
<feature type="transmembrane region" description="Helical" evidence="14">
    <location>
        <begin position="175"/>
        <end position="197"/>
    </location>
</feature>
<keyword evidence="5" id="KW-0597">Phosphoprotein</keyword>
<keyword evidence="10" id="KW-0067">ATP-binding</keyword>
<sequence>MMRRRIKKLSTQIFLAQLVILTASMAVGFALFAQTARSNLDSDFQSRAAGIAQTFAAMPTIQECMTHPGIACDVTIQDLASSTAARTGAGYVVVIDMNRVRHSHPNPSLIGKKVSEPIMARDGKVHLGIDSGATGVNANARVPLYGSTGAIVGEVSVGIQESSVSSELLSELPSYAAWFVLVLAIGTLASFGLASILKRRTFGLELDEIARLLQEREATLHGIREGVIAVDPAGRISVVNDEAQQLLRLPAEASGRRLEDVLASGPVRDLLTGTTAVTDEIVVTDDYCLVINRMPVTLGGRAHGAVVTLRDRTAVEGLASELAGERSLTESMRAQQHEFTNRIHAIAGLLELGRPGDALQYVNEIRGTTADLDQTLRTHIGAPQIVGLMLGKAAEANERGIELVILPETDLGEAPDRVQALTTILGNLIDNAFDALAGTPGPRRVEVSVVETDASLTVTVTDNGPGVAAGEIPQIFSNGYTTKRGTLERHSGLGLSLVNNTVTKLGGTVTVSDGPGASFTVRLPRASAGFAASALVGDRAR</sequence>
<dbReference type="PANTHER" id="PTHR43547:SF10">
    <property type="entry name" value="SENSOR HISTIDINE KINASE DCUS"/>
    <property type="match status" value="1"/>
</dbReference>
<dbReference type="InterPro" id="IPR013767">
    <property type="entry name" value="PAS_fold"/>
</dbReference>
<evidence type="ECO:0000256" key="2">
    <source>
        <dbReference type="ARBA" id="ARBA00004651"/>
    </source>
</evidence>
<dbReference type="GO" id="GO:0000155">
    <property type="term" value="F:phosphorelay sensor kinase activity"/>
    <property type="evidence" value="ECO:0007669"/>
    <property type="project" value="InterPro"/>
</dbReference>
<dbReference type="InterPro" id="IPR036890">
    <property type="entry name" value="HATPase_C_sf"/>
</dbReference>
<keyword evidence="12" id="KW-0902">Two-component regulatory system</keyword>
<comment type="caution">
    <text evidence="16">The sequence shown here is derived from an EMBL/GenBank/DDBJ whole genome shotgun (WGS) entry which is preliminary data.</text>
</comment>
<evidence type="ECO:0000259" key="15">
    <source>
        <dbReference type="PROSITE" id="PS50109"/>
    </source>
</evidence>
<dbReference type="InterPro" id="IPR033463">
    <property type="entry name" value="sCache_3"/>
</dbReference>
<keyword evidence="17" id="KW-1185">Reference proteome</keyword>
<dbReference type="Pfam" id="PF02518">
    <property type="entry name" value="HATPase_c"/>
    <property type="match status" value="1"/>
</dbReference>
<proteinExistence type="predicted"/>
<organism evidence="16 17">
    <name type="scientific">Leifsonia tongyongensis</name>
    <dbReference type="NCBI Taxonomy" id="1268043"/>
    <lineage>
        <taxon>Bacteria</taxon>
        <taxon>Bacillati</taxon>
        <taxon>Actinomycetota</taxon>
        <taxon>Actinomycetes</taxon>
        <taxon>Micrococcales</taxon>
        <taxon>Microbacteriaceae</taxon>
        <taxon>Leifsonia</taxon>
    </lineage>
</organism>
<dbReference type="EMBL" id="JAAGWY010000001">
    <property type="protein sequence ID" value="NEN04929.1"/>
    <property type="molecule type" value="Genomic_DNA"/>
</dbReference>
<dbReference type="PANTHER" id="PTHR43547">
    <property type="entry name" value="TWO-COMPONENT HISTIDINE KINASE"/>
    <property type="match status" value="1"/>
</dbReference>
<dbReference type="Gene3D" id="1.10.287.130">
    <property type="match status" value="1"/>
</dbReference>
<dbReference type="Proteomes" id="UP000474967">
    <property type="component" value="Unassembled WGS sequence"/>
</dbReference>
<keyword evidence="9 16" id="KW-0418">Kinase</keyword>
<evidence type="ECO:0000256" key="1">
    <source>
        <dbReference type="ARBA" id="ARBA00000085"/>
    </source>
</evidence>
<dbReference type="SMART" id="SM00091">
    <property type="entry name" value="PAS"/>
    <property type="match status" value="1"/>
</dbReference>
<comment type="subcellular location">
    <subcellularLocation>
        <location evidence="2">Cell membrane</location>
        <topology evidence="2">Multi-pass membrane protein</topology>
    </subcellularLocation>
</comment>
<keyword evidence="11 14" id="KW-1133">Transmembrane helix</keyword>
<name>A0A6L9XU69_9MICO</name>
<evidence type="ECO:0000256" key="4">
    <source>
        <dbReference type="ARBA" id="ARBA00022475"/>
    </source>
</evidence>
<dbReference type="CDD" id="cd00130">
    <property type="entry name" value="PAS"/>
    <property type="match status" value="1"/>
</dbReference>
<dbReference type="EC" id="2.7.13.3" evidence="3"/>
<dbReference type="Pfam" id="PF14689">
    <property type="entry name" value="SPOB_a"/>
    <property type="match status" value="1"/>
</dbReference>
<evidence type="ECO:0000256" key="8">
    <source>
        <dbReference type="ARBA" id="ARBA00022741"/>
    </source>
</evidence>